<gene>
    <name evidence="1" type="ORF">P4T90_01765</name>
</gene>
<dbReference type="EMBL" id="JARMAB010000003">
    <property type="protein sequence ID" value="MED1201810.1"/>
    <property type="molecule type" value="Genomic_DNA"/>
</dbReference>
<accession>A0ABU6MFJ7</accession>
<proteinExistence type="predicted"/>
<comment type="caution">
    <text evidence="1">The sequence shown here is derived from an EMBL/GenBank/DDBJ whole genome shotgun (WGS) entry which is preliminary data.</text>
</comment>
<organism evidence="1 2">
    <name type="scientific">Heyndrickxia acidicola</name>
    <dbReference type="NCBI Taxonomy" id="209389"/>
    <lineage>
        <taxon>Bacteria</taxon>
        <taxon>Bacillati</taxon>
        <taxon>Bacillota</taxon>
        <taxon>Bacilli</taxon>
        <taxon>Bacillales</taxon>
        <taxon>Bacillaceae</taxon>
        <taxon>Heyndrickxia</taxon>
    </lineage>
</organism>
<evidence type="ECO:0000313" key="1">
    <source>
        <dbReference type="EMBL" id="MED1201810.1"/>
    </source>
</evidence>
<sequence length="72" mass="7989">MSIIKKVLGDDSVYDLKAVAAQLWQVLISEGPAWSLAYARFGIFLKSTGILSQSSCIFLKSPAFYLKLFVFP</sequence>
<dbReference type="RefSeq" id="WP_066268474.1">
    <property type="nucleotide sequence ID" value="NZ_JARMAB010000003.1"/>
</dbReference>
<name>A0ABU6MFJ7_9BACI</name>
<keyword evidence="2" id="KW-1185">Reference proteome</keyword>
<protein>
    <recommendedName>
        <fullName evidence="3">ENTH domain-containing protein</fullName>
    </recommendedName>
</protein>
<reference evidence="1 2" key="1">
    <citation type="submission" date="2023-03" db="EMBL/GenBank/DDBJ databases">
        <title>Bacillus Genome Sequencing.</title>
        <authorList>
            <person name="Dunlap C."/>
        </authorList>
    </citation>
    <scope>NUCLEOTIDE SEQUENCE [LARGE SCALE GENOMIC DNA]</scope>
    <source>
        <strain evidence="1 2">B-23453</strain>
    </source>
</reference>
<dbReference type="Proteomes" id="UP001341444">
    <property type="component" value="Unassembled WGS sequence"/>
</dbReference>
<evidence type="ECO:0008006" key="3">
    <source>
        <dbReference type="Google" id="ProtNLM"/>
    </source>
</evidence>
<evidence type="ECO:0000313" key="2">
    <source>
        <dbReference type="Proteomes" id="UP001341444"/>
    </source>
</evidence>